<feature type="non-terminal residue" evidence="1">
    <location>
        <position position="1"/>
    </location>
</feature>
<accession>A0A1A8C1B4</accession>
<dbReference type="AlphaFoldDB" id="A0A1A8C1B4"/>
<name>A0A1A8C1B4_NOTKA</name>
<protein>
    <submittedName>
        <fullName evidence="1">Uncharacterized protein</fullName>
    </submittedName>
</protein>
<organism evidence="1">
    <name type="scientific">Nothobranchius kadleci</name>
    <name type="common">African annual killifish</name>
    <dbReference type="NCBI Taxonomy" id="1051664"/>
    <lineage>
        <taxon>Eukaryota</taxon>
        <taxon>Metazoa</taxon>
        <taxon>Chordata</taxon>
        <taxon>Craniata</taxon>
        <taxon>Vertebrata</taxon>
        <taxon>Euteleostomi</taxon>
        <taxon>Actinopterygii</taxon>
        <taxon>Neopterygii</taxon>
        <taxon>Teleostei</taxon>
        <taxon>Neoteleostei</taxon>
        <taxon>Acanthomorphata</taxon>
        <taxon>Ovalentaria</taxon>
        <taxon>Atherinomorphae</taxon>
        <taxon>Cyprinodontiformes</taxon>
        <taxon>Nothobranchiidae</taxon>
        <taxon>Nothobranchius</taxon>
    </lineage>
</organism>
<gene>
    <name evidence="1" type="primary">Nfu_g_1_004879</name>
</gene>
<proteinExistence type="predicted"/>
<dbReference type="EMBL" id="HADZ01009726">
    <property type="protein sequence ID" value="SBP73667.1"/>
    <property type="molecule type" value="Transcribed_RNA"/>
</dbReference>
<feature type="non-terminal residue" evidence="1">
    <location>
        <position position="52"/>
    </location>
</feature>
<evidence type="ECO:0000313" key="1">
    <source>
        <dbReference type="EMBL" id="SBP73667.1"/>
    </source>
</evidence>
<sequence length="52" mass="5524">LQPHTEARRFTGWASPVSGALLKLAKLASSYTGLFVPSVTAPPSTPPLFPFL</sequence>
<reference evidence="1" key="2">
    <citation type="submission" date="2016-06" db="EMBL/GenBank/DDBJ databases">
        <title>The genome of a short-lived fish provides insights into sex chromosome evolution and the genetic control of aging.</title>
        <authorList>
            <person name="Reichwald K."/>
            <person name="Felder M."/>
            <person name="Petzold A."/>
            <person name="Koch P."/>
            <person name="Groth M."/>
            <person name="Platzer M."/>
        </authorList>
    </citation>
    <scope>NUCLEOTIDE SEQUENCE</scope>
    <source>
        <tissue evidence="1">Brain</tissue>
    </source>
</reference>
<reference evidence="1" key="1">
    <citation type="submission" date="2016-05" db="EMBL/GenBank/DDBJ databases">
        <authorList>
            <person name="Lavstsen T."/>
            <person name="Jespersen J.S."/>
        </authorList>
    </citation>
    <scope>NUCLEOTIDE SEQUENCE</scope>
    <source>
        <tissue evidence="1">Brain</tissue>
    </source>
</reference>